<sequence length="90" mass="10347">MRHKINDLPSRCILPWILIDAVVSTRRWRSKSDGQTAERESWICPNQIGKERNEDFPIQTSVGEEKAAATKLQTVRKLHTFLTAELPCND</sequence>
<protein>
    <submittedName>
        <fullName evidence="1">Uncharacterized protein</fullName>
    </submittedName>
</protein>
<name>A0AB35FRU5_9HYPH</name>
<gene>
    <name evidence="1" type="ORF">HFO74_35095</name>
</gene>
<organism evidence="1 2">
    <name type="scientific">Rhizobium laguerreae</name>
    <dbReference type="NCBI Taxonomy" id="1076926"/>
    <lineage>
        <taxon>Bacteria</taxon>
        <taxon>Pseudomonadati</taxon>
        <taxon>Pseudomonadota</taxon>
        <taxon>Alphaproteobacteria</taxon>
        <taxon>Hyphomicrobiales</taxon>
        <taxon>Rhizobiaceae</taxon>
        <taxon>Rhizobium/Agrobacterium group</taxon>
        <taxon>Rhizobium</taxon>
    </lineage>
</organism>
<comment type="caution">
    <text evidence="1">The sequence shown here is derived from an EMBL/GenBank/DDBJ whole genome shotgun (WGS) entry which is preliminary data.</text>
</comment>
<evidence type="ECO:0000313" key="1">
    <source>
        <dbReference type="EMBL" id="MBY3068556.1"/>
    </source>
</evidence>
<reference evidence="1" key="1">
    <citation type="submission" date="2020-04" db="EMBL/GenBank/DDBJ databases">
        <title>Global-level population genomics supports evidence of horizontal gene transfer on evolution of Rhizobia in Lentils.</title>
        <authorList>
            <person name="Gai Y."/>
            <person name="Cook D."/>
            <person name="Riely B."/>
        </authorList>
    </citation>
    <scope>NUCLEOTIDE SEQUENCE</scope>
    <source>
        <strain evidence="1">TLR9</strain>
    </source>
</reference>
<dbReference type="AlphaFoldDB" id="A0AB35FRU5"/>
<accession>A0AB35FRU5</accession>
<dbReference type="Proteomes" id="UP000758022">
    <property type="component" value="Unassembled WGS sequence"/>
</dbReference>
<dbReference type="RefSeq" id="WP_221980354.1">
    <property type="nucleotide sequence ID" value="NZ_JAAXQQ010000017.1"/>
</dbReference>
<dbReference type="EMBL" id="JAAXQQ010000017">
    <property type="protein sequence ID" value="MBY3068556.1"/>
    <property type="molecule type" value="Genomic_DNA"/>
</dbReference>
<proteinExistence type="predicted"/>
<evidence type="ECO:0000313" key="2">
    <source>
        <dbReference type="Proteomes" id="UP000758022"/>
    </source>
</evidence>